<dbReference type="EMBL" id="CM016555">
    <property type="protein sequence ID" value="TKW20433.1"/>
    <property type="molecule type" value="Genomic_DNA"/>
</dbReference>
<dbReference type="Proteomes" id="UP000298652">
    <property type="component" value="Chromosome 4"/>
</dbReference>
<organism evidence="2 3">
    <name type="scientific">Setaria viridis</name>
    <name type="common">Green bristlegrass</name>
    <name type="synonym">Setaria italica subsp. viridis</name>
    <dbReference type="NCBI Taxonomy" id="4556"/>
    <lineage>
        <taxon>Eukaryota</taxon>
        <taxon>Viridiplantae</taxon>
        <taxon>Streptophyta</taxon>
        <taxon>Embryophyta</taxon>
        <taxon>Tracheophyta</taxon>
        <taxon>Spermatophyta</taxon>
        <taxon>Magnoliopsida</taxon>
        <taxon>Liliopsida</taxon>
        <taxon>Poales</taxon>
        <taxon>Poaceae</taxon>
        <taxon>PACMAD clade</taxon>
        <taxon>Panicoideae</taxon>
        <taxon>Panicodae</taxon>
        <taxon>Paniceae</taxon>
        <taxon>Cenchrinae</taxon>
        <taxon>Setaria</taxon>
    </lineage>
</organism>
<feature type="region of interest" description="Disordered" evidence="1">
    <location>
        <begin position="1"/>
        <end position="57"/>
    </location>
</feature>
<feature type="compositionally biased region" description="Basic residues" evidence="1">
    <location>
        <begin position="21"/>
        <end position="31"/>
    </location>
</feature>
<evidence type="ECO:0000256" key="1">
    <source>
        <dbReference type="SAM" id="MobiDB-lite"/>
    </source>
</evidence>
<dbReference type="AlphaFoldDB" id="A0A4U6UZV6"/>
<gene>
    <name evidence="2" type="ORF">SEVIR_4G087900v2</name>
</gene>
<accession>A0A4U6UZV6</accession>
<evidence type="ECO:0000313" key="3">
    <source>
        <dbReference type="Proteomes" id="UP000298652"/>
    </source>
</evidence>
<reference evidence="2" key="1">
    <citation type="submission" date="2019-03" db="EMBL/GenBank/DDBJ databases">
        <title>WGS assembly of Setaria viridis.</title>
        <authorList>
            <person name="Huang P."/>
            <person name="Jenkins J."/>
            <person name="Grimwood J."/>
            <person name="Barry K."/>
            <person name="Healey A."/>
            <person name="Mamidi S."/>
            <person name="Sreedasyam A."/>
            <person name="Shu S."/>
            <person name="Feldman M."/>
            <person name="Wu J."/>
            <person name="Yu Y."/>
            <person name="Chen C."/>
            <person name="Johnson J."/>
            <person name="Rokhsar D."/>
            <person name="Baxter I."/>
            <person name="Schmutz J."/>
            <person name="Brutnell T."/>
            <person name="Kellogg E."/>
        </authorList>
    </citation>
    <scope>NUCLEOTIDE SEQUENCE [LARGE SCALE GENOMIC DNA]</scope>
</reference>
<evidence type="ECO:0000313" key="2">
    <source>
        <dbReference type="EMBL" id="TKW20433.1"/>
    </source>
</evidence>
<keyword evidence="3" id="KW-1185">Reference proteome</keyword>
<protein>
    <submittedName>
        <fullName evidence="2">Uncharacterized protein</fullName>
    </submittedName>
</protein>
<sequence>MPPALSVAPPQSRRPDCTTRRFLRHQSRPRPRQSLSHLVRAAPRQSVASRSPTRPQPACLLTCAPSLLALFPRSLPLDPPHDNARLRQISTTGKTAPAPPRLWCPMTAGVIPKVLLRRTAAQSPPRQSTRSLLSGLRAAPAFSLFRAAIKGNARAPQ</sequence>
<dbReference type="Gramene" id="TKW20433">
    <property type="protein sequence ID" value="TKW20433"/>
    <property type="gene ID" value="SEVIR_4G087900v2"/>
</dbReference>
<proteinExistence type="predicted"/>
<name>A0A4U6UZV6_SETVI</name>